<proteinExistence type="predicted"/>
<keyword evidence="9" id="KW-1185">Reference proteome</keyword>
<dbReference type="PRINTS" id="PR00404">
    <property type="entry name" value="MADSDOMAIN"/>
</dbReference>
<gene>
    <name evidence="8" type="primary">MCM1</name>
    <name evidence="8" type="ORF">MCUN1_001932</name>
</gene>
<protein>
    <submittedName>
        <fullName evidence="8">Transcription factor of the MADS box</fullName>
    </submittedName>
</protein>
<dbReference type="PROSITE" id="PS50066">
    <property type="entry name" value="MADS_BOX_2"/>
    <property type="match status" value="1"/>
</dbReference>
<dbReference type="InterPro" id="IPR002100">
    <property type="entry name" value="TF_MADSbox"/>
</dbReference>
<dbReference type="GO" id="GO:0000981">
    <property type="term" value="F:DNA-binding transcription factor activity, RNA polymerase II-specific"/>
    <property type="evidence" value="ECO:0007669"/>
    <property type="project" value="InterPro"/>
</dbReference>
<reference evidence="8" key="1">
    <citation type="submission" date="2023-03" db="EMBL/GenBank/DDBJ databases">
        <title>Mating type loci evolution in Malassezia.</title>
        <authorList>
            <person name="Coelho M.A."/>
        </authorList>
    </citation>
    <scope>NUCLEOTIDE SEQUENCE</scope>
    <source>
        <strain evidence="8">CBS 11721</strain>
    </source>
</reference>
<evidence type="ECO:0000259" key="7">
    <source>
        <dbReference type="PROSITE" id="PS50066"/>
    </source>
</evidence>
<dbReference type="AlphaFoldDB" id="A0AAF0J6C8"/>
<dbReference type="Gene3D" id="3.40.1810.10">
    <property type="entry name" value="Transcription factor, MADS-box"/>
    <property type="match status" value="1"/>
</dbReference>
<evidence type="ECO:0000256" key="6">
    <source>
        <dbReference type="SAM" id="MobiDB-lite"/>
    </source>
</evidence>
<dbReference type="SUPFAM" id="SSF55455">
    <property type="entry name" value="SRF-like"/>
    <property type="match status" value="1"/>
</dbReference>
<feature type="region of interest" description="Disordered" evidence="6">
    <location>
        <begin position="54"/>
        <end position="147"/>
    </location>
</feature>
<dbReference type="GO" id="GO:0045944">
    <property type="term" value="P:positive regulation of transcription by RNA polymerase II"/>
    <property type="evidence" value="ECO:0007669"/>
    <property type="project" value="InterPro"/>
</dbReference>
<feature type="region of interest" description="Disordered" evidence="6">
    <location>
        <begin position="226"/>
        <end position="266"/>
    </location>
</feature>
<dbReference type="InterPro" id="IPR036879">
    <property type="entry name" value="TF_MADSbox_sf"/>
</dbReference>
<keyword evidence="4" id="KW-0804">Transcription</keyword>
<evidence type="ECO:0000256" key="3">
    <source>
        <dbReference type="ARBA" id="ARBA00023125"/>
    </source>
</evidence>
<dbReference type="EMBL" id="CP119879">
    <property type="protein sequence ID" value="WFD35083.1"/>
    <property type="molecule type" value="Genomic_DNA"/>
</dbReference>
<dbReference type="GO" id="GO:0000987">
    <property type="term" value="F:cis-regulatory region sequence-specific DNA binding"/>
    <property type="evidence" value="ECO:0007669"/>
    <property type="project" value="InterPro"/>
</dbReference>
<organism evidence="8 9">
    <name type="scientific">Malassezia cuniculi</name>
    <dbReference type="NCBI Taxonomy" id="948313"/>
    <lineage>
        <taxon>Eukaryota</taxon>
        <taxon>Fungi</taxon>
        <taxon>Dikarya</taxon>
        <taxon>Basidiomycota</taxon>
        <taxon>Ustilaginomycotina</taxon>
        <taxon>Malasseziomycetes</taxon>
        <taxon>Malasseziales</taxon>
        <taxon>Malasseziaceae</taxon>
        <taxon>Malassezia</taxon>
    </lineage>
</organism>
<comment type="subcellular location">
    <subcellularLocation>
        <location evidence="1">Nucleus</location>
    </subcellularLocation>
</comment>
<keyword evidence="2" id="KW-0805">Transcription regulation</keyword>
<evidence type="ECO:0000256" key="2">
    <source>
        <dbReference type="ARBA" id="ARBA00023015"/>
    </source>
</evidence>
<keyword evidence="3" id="KW-0238">DNA-binding</keyword>
<name>A0AAF0J6C8_9BASI</name>
<evidence type="ECO:0000313" key="9">
    <source>
        <dbReference type="Proteomes" id="UP001219933"/>
    </source>
</evidence>
<dbReference type="PANTHER" id="PTHR48019">
    <property type="entry name" value="SERUM RESPONSE FACTOR HOMOLOG"/>
    <property type="match status" value="1"/>
</dbReference>
<dbReference type="Proteomes" id="UP001219933">
    <property type="component" value="Chromosome 3"/>
</dbReference>
<sequence>MSNQPHSAPYTQPDMDMNGLLVASCRQDQNGQFPPIYDVPHGTIQLAQQFNMPRGNWPFPNTHPGMLGQTPSQQPTSPTVQTNAHYKQYQGGQYAAPASSSKQPRQEEKSGDAGKRVPVKESDGEDDDVSKTPKRRSMAKGEKDSKTGRRKIKIEFIDDDSRRHITFSKRKAGIMKKAYELATLTGTQVLLLVVSQTGLVYTFTTPKLEAVVKQPEGRNLIQECLNAPDPVDNQMPHGVGPSSDVHGEGEEQEEDENGEGEDDEEEDYFADGMQAQAFNAFGNDAAQFAQNPPLFHPGAVPQQPQHTQQVKRRRTNVNLAAAAAAGRSAAKEPMPQRPAQGDPMFMMPQGLEMPNGMGNHMMPSMQTGMPFYDGDSQFMYGAGPSKSQTSI</sequence>
<evidence type="ECO:0000256" key="1">
    <source>
        <dbReference type="ARBA" id="ARBA00004123"/>
    </source>
</evidence>
<feature type="compositionally biased region" description="Acidic residues" evidence="6">
    <location>
        <begin position="250"/>
        <end position="266"/>
    </location>
</feature>
<feature type="domain" description="MADS-box" evidence="7">
    <location>
        <begin position="147"/>
        <end position="207"/>
    </location>
</feature>
<dbReference type="PROSITE" id="PS00350">
    <property type="entry name" value="MADS_BOX_1"/>
    <property type="match status" value="1"/>
</dbReference>
<evidence type="ECO:0000313" key="8">
    <source>
        <dbReference type="EMBL" id="WFD35083.1"/>
    </source>
</evidence>
<dbReference type="CDD" id="cd00266">
    <property type="entry name" value="MADS_SRF_like"/>
    <property type="match status" value="1"/>
</dbReference>
<evidence type="ECO:0000256" key="5">
    <source>
        <dbReference type="ARBA" id="ARBA00023242"/>
    </source>
</evidence>
<dbReference type="SMART" id="SM00432">
    <property type="entry name" value="MADS"/>
    <property type="match status" value="1"/>
</dbReference>
<accession>A0AAF0J6C8</accession>
<dbReference type="GO" id="GO:0046983">
    <property type="term" value="F:protein dimerization activity"/>
    <property type="evidence" value="ECO:0007669"/>
    <property type="project" value="InterPro"/>
</dbReference>
<dbReference type="Pfam" id="PF00319">
    <property type="entry name" value="SRF-TF"/>
    <property type="match status" value="1"/>
</dbReference>
<feature type="compositionally biased region" description="Polar residues" evidence="6">
    <location>
        <begin position="69"/>
        <end position="85"/>
    </location>
</feature>
<evidence type="ECO:0000256" key="4">
    <source>
        <dbReference type="ARBA" id="ARBA00023163"/>
    </source>
</evidence>
<dbReference type="FunFam" id="3.40.1810.10:FF:000002">
    <property type="entry name" value="Serum response factor b"/>
    <property type="match status" value="1"/>
</dbReference>
<keyword evidence="5" id="KW-0539">Nucleus</keyword>
<dbReference type="InterPro" id="IPR050142">
    <property type="entry name" value="MADS-box/MEF2_TF"/>
</dbReference>
<dbReference type="InterPro" id="IPR033897">
    <property type="entry name" value="SRF-like_MADS-box"/>
</dbReference>
<feature type="compositionally biased region" description="Basic and acidic residues" evidence="6">
    <location>
        <begin position="104"/>
        <end position="122"/>
    </location>
</feature>
<dbReference type="GO" id="GO:0005634">
    <property type="term" value="C:nucleus"/>
    <property type="evidence" value="ECO:0007669"/>
    <property type="project" value="UniProtKB-SubCell"/>
</dbReference>